<sequence>MLKRLNQGDYASVSFELQKWNNTGGKVLKGLANRRAAEAGLWARGFYVSSNYQRVQVKEATGALKIKALATIIGSCSGLGGSLAGNGSIQWAF</sequence>
<gene>
    <name evidence="4" type="ORF">NMK50_03275</name>
</gene>
<dbReference type="Pfam" id="PF00959">
    <property type="entry name" value="Phage_lysozyme"/>
    <property type="match status" value="1"/>
</dbReference>
<reference evidence="4" key="1">
    <citation type="submission" date="2022-07" db="EMBL/GenBank/DDBJ databases">
        <title>First report of Bartonella spp. in marsupials in Brazil, with a description of Bartonella harrusi sp. nov. and new proposal for taxonomic reclassification of species of the genus Bartonella.</title>
        <authorList>
            <person name="Amaral R.B."/>
        </authorList>
    </citation>
    <scope>NUCLEOTIDE SEQUENCE</scope>
    <source>
        <strain evidence="4">117A</strain>
    </source>
</reference>
<protein>
    <recommendedName>
        <fullName evidence="3">Lysozyme</fullName>
        <ecNumber evidence="3">3.2.1.17</ecNumber>
    </recommendedName>
</protein>
<proteinExistence type="inferred from homology"/>
<dbReference type="Gene3D" id="1.10.530.40">
    <property type="match status" value="1"/>
</dbReference>
<comment type="catalytic activity">
    <reaction evidence="3">
        <text>Hydrolysis of (1-&gt;4)-beta-linkages between N-acetylmuramic acid and N-acetyl-D-glucosamine residues in a peptidoglycan and between N-acetyl-D-glucosamine residues in chitodextrins.</text>
        <dbReference type="EC" id="3.2.1.17"/>
    </reaction>
</comment>
<dbReference type="Proteomes" id="UP001059475">
    <property type="component" value="Chromosome"/>
</dbReference>
<dbReference type="SUPFAM" id="SSF53955">
    <property type="entry name" value="Lysozyme-like"/>
    <property type="match status" value="1"/>
</dbReference>
<keyword evidence="5" id="KW-1185">Reference proteome</keyword>
<accession>A0ABY5EXG2</accession>
<evidence type="ECO:0000313" key="5">
    <source>
        <dbReference type="Proteomes" id="UP001059475"/>
    </source>
</evidence>
<dbReference type="EC" id="3.2.1.17" evidence="3"/>
<keyword evidence="3" id="KW-0326">Glycosidase</keyword>
<evidence type="ECO:0000256" key="1">
    <source>
        <dbReference type="ARBA" id="ARBA00022529"/>
    </source>
</evidence>
<dbReference type="InterPro" id="IPR002196">
    <property type="entry name" value="Glyco_hydro_24"/>
</dbReference>
<evidence type="ECO:0000256" key="2">
    <source>
        <dbReference type="ARBA" id="ARBA00022638"/>
    </source>
</evidence>
<keyword evidence="3" id="KW-0378">Hydrolase</keyword>
<evidence type="ECO:0000256" key="3">
    <source>
        <dbReference type="RuleBase" id="RU003788"/>
    </source>
</evidence>
<keyword evidence="2 3" id="KW-0081">Bacteriolytic enzyme</keyword>
<organism evidence="4 5">
    <name type="scientific">Bartonella harrusi</name>
    <dbReference type="NCBI Taxonomy" id="2961895"/>
    <lineage>
        <taxon>Bacteria</taxon>
        <taxon>Pseudomonadati</taxon>
        <taxon>Pseudomonadota</taxon>
        <taxon>Alphaproteobacteria</taxon>
        <taxon>Hyphomicrobiales</taxon>
        <taxon>Bartonellaceae</taxon>
        <taxon>Bartonella</taxon>
    </lineage>
</organism>
<comment type="similarity">
    <text evidence="3">Belongs to the glycosyl hydrolase 24 family.</text>
</comment>
<keyword evidence="1 3" id="KW-0929">Antimicrobial</keyword>
<evidence type="ECO:0000313" key="4">
    <source>
        <dbReference type="EMBL" id="UTO29006.1"/>
    </source>
</evidence>
<dbReference type="InterPro" id="IPR023347">
    <property type="entry name" value="Lysozyme_dom_sf"/>
</dbReference>
<dbReference type="InterPro" id="IPR023346">
    <property type="entry name" value="Lysozyme-like_dom_sf"/>
</dbReference>
<name>A0ABY5EXG2_9HYPH</name>
<dbReference type="EMBL" id="CP101114">
    <property type="protein sequence ID" value="UTO29006.1"/>
    <property type="molecule type" value="Genomic_DNA"/>
</dbReference>